<evidence type="ECO:0000313" key="2">
    <source>
        <dbReference type="EMBL" id="MBI2097306.1"/>
    </source>
</evidence>
<protein>
    <submittedName>
        <fullName evidence="2">YHYH domain-containing protein</fullName>
    </submittedName>
</protein>
<evidence type="ECO:0000256" key="1">
    <source>
        <dbReference type="SAM" id="MobiDB-lite"/>
    </source>
</evidence>
<reference evidence="2" key="1">
    <citation type="submission" date="2020-07" db="EMBL/GenBank/DDBJ databases">
        <title>Huge and variable diversity of episymbiotic CPR bacteria and DPANN archaea in groundwater ecosystems.</title>
        <authorList>
            <person name="He C.Y."/>
            <person name="Keren R."/>
            <person name="Whittaker M."/>
            <person name="Farag I.F."/>
            <person name="Doudna J."/>
            <person name="Cate J.H.D."/>
            <person name="Banfield J.F."/>
        </authorList>
    </citation>
    <scope>NUCLEOTIDE SEQUENCE</scope>
    <source>
        <strain evidence="2">NC_groundwater_193_Ag_S-0.1um_51_7</strain>
    </source>
</reference>
<sequence length="186" mass="20528">MVEKPKEIPISVAILVLAALAVPIFVFAHPGGTDSSGCHTCRTNCSSWGLSYGEYHCHASKGLPQPEDPIRSHRDDDGTGWTEPWLNYSYPSYSAPSYSTPDKPVLPPAIPKIEPTPTKPVVQPSTKKISEPKKAVKQEASKQEENQKIATTSTQTASVGSLVKNPEKSSKKKIWDKIKFWWSKVR</sequence>
<accession>A0A931SDD4</accession>
<feature type="compositionally biased region" description="Polar residues" evidence="1">
    <location>
        <begin position="148"/>
        <end position="159"/>
    </location>
</feature>
<name>A0A931SDD4_9BACT</name>
<feature type="compositionally biased region" description="Basic and acidic residues" evidence="1">
    <location>
        <begin position="128"/>
        <end position="147"/>
    </location>
</feature>
<gene>
    <name evidence="2" type="ORF">HYT40_04165</name>
</gene>
<organism evidence="2 3">
    <name type="scientific">Candidatus Sungiibacteriota bacterium</name>
    <dbReference type="NCBI Taxonomy" id="2750080"/>
    <lineage>
        <taxon>Bacteria</taxon>
        <taxon>Candidatus Sungiibacteriota</taxon>
    </lineage>
</organism>
<dbReference type="Proteomes" id="UP000724148">
    <property type="component" value="Unassembled WGS sequence"/>
</dbReference>
<evidence type="ECO:0000313" key="3">
    <source>
        <dbReference type="Proteomes" id="UP000724148"/>
    </source>
</evidence>
<dbReference type="AlphaFoldDB" id="A0A931SDD4"/>
<comment type="caution">
    <text evidence="2">The sequence shown here is derived from an EMBL/GenBank/DDBJ whole genome shotgun (WGS) entry which is preliminary data.</text>
</comment>
<dbReference type="InterPro" id="IPR047773">
    <property type="entry name" value="YHYH_dom_bact"/>
</dbReference>
<dbReference type="EMBL" id="JACOZA010000106">
    <property type="protein sequence ID" value="MBI2097306.1"/>
    <property type="molecule type" value="Genomic_DNA"/>
</dbReference>
<proteinExistence type="predicted"/>
<feature type="region of interest" description="Disordered" evidence="1">
    <location>
        <begin position="95"/>
        <end position="172"/>
    </location>
</feature>
<dbReference type="NCBIfam" id="NF033223">
    <property type="entry name" value="YHYH_alt"/>
    <property type="match status" value="1"/>
</dbReference>